<dbReference type="AlphaFoldDB" id="A0A0F9A345"/>
<accession>A0A0F9A345</accession>
<proteinExistence type="predicted"/>
<organism evidence="1">
    <name type="scientific">marine sediment metagenome</name>
    <dbReference type="NCBI Taxonomy" id="412755"/>
    <lineage>
        <taxon>unclassified sequences</taxon>
        <taxon>metagenomes</taxon>
        <taxon>ecological metagenomes</taxon>
    </lineage>
</organism>
<feature type="non-terminal residue" evidence="1">
    <location>
        <position position="1"/>
    </location>
</feature>
<protein>
    <submittedName>
        <fullName evidence="1">Uncharacterized protein</fullName>
    </submittedName>
</protein>
<comment type="caution">
    <text evidence="1">The sequence shown here is derived from an EMBL/GenBank/DDBJ whole genome shotgun (WGS) entry which is preliminary data.</text>
</comment>
<sequence length="53" mass="5652">REVLVDPMDASLILVGNVDVAQGTDTTFAILLESGDFLLTEGSDFILQEVVNA</sequence>
<dbReference type="EMBL" id="LAZR01044741">
    <property type="protein sequence ID" value="KKL03910.1"/>
    <property type="molecule type" value="Genomic_DNA"/>
</dbReference>
<name>A0A0F9A345_9ZZZZ</name>
<evidence type="ECO:0000313" key="1">
    <source>
        <dbReference type="EMBL" id="KKL03910.1"/>
    </source>
</evidence>
<reference evidence="1" key="1">
    <citation type="journal article" date="2015" name="Nature">
        <title>Complex archaea that bridge the gap between prokaryotes and eukaryotes.</title>
        <authorList>
            <person name="Spang A."/>
            <person name="Saw J.H."/>
            <person name="Jorgensen S.L."/>
            <person name="Zaremba-Niedzwiedzka K."/>
            <person name="Martijn J."/>
            <person name="Lind A.E."/>
            <person name="van Eijk R."/>
            <person name="Schleper C."/>
            <person name="Guy L."/>
            <person name="Ettema T.J."/>
        </authorList>
    </citation>
    <scope>NUCLEOTIDE SEQUENCE</scope>
</reference>
<gene>
    <name evidence="1" type="ORF">LCGC14_2621420</name>
</gene>